<gene>
    <name evidence="3" type="ORF">UV8b_02775</name>
</gene>
<proteinExistence type="predicted"/>
<evidence type="ECO:0000313" key="3">
    <source>
        <dbReference type="EMBL" id="QUC18534.1"/>
    </source>
</evidence>
<dbReference type="PANTHER" id="PTHR40780:SF2">
    <property type="entry name" value="DUF3669 DOMAIN-CONTAINING PROTEIN"/>
    <property type="match status" value="1"/>
</dbReference>
<organism evidence="3 4">
    <name type="scientific">Ustilaginoidea virens</name>
    <name type="common">Rice false smut fungus</name>
    <name type="synonym">Villosiclava virens</name>
    <dbReference type="NCBI Taxonomy" id="1159556"/>
    <lineage>
        <taxon>Eukaryota</taxon>
        <taxon>Fungi</taxon>
        <taxon>Dikarya</taxon>
        <taxon>Ascomycota</taxon>
        <taxon>Pezizomycotina</taxon>
        <taxon>Sordariomycetes</taxon>
        <taxon>Hypocreomycetidae</taxon>
        <taxon>Hypocreales</taxon>
        <taxon>Clavicipitaceae</taxon>
        <taxon>Ustilaginoidea</taxon>
    </lineage>
</organism>
<feature type="compositionally biased region" description="Basic and acidic residues" evidence="1">
    <location>
        <begin position="1"/>
        <end position="12"/>
    </location>
</feature>
<feature type="region of interest" description="Disordered" evidence="1">
    <location>
        <begin position="1"/>
        <end position="30"/>
    </location>
</feature>
<protein>
    <recommendedName>
        <fullName evidence="2">DUF3669 domain-containing protein</fullName>
    </recommendedName>
</protein>
<dbReference type="RefSeq" id="XP_042996207.1">
    <property type="nucleotide sequence ID" value="XM_043140273.1"/>
</dbReference>
<evidence type="ECO:0000259" key="2">
    <source>
        <dbReference type="Pfam" id="PF12417"/>
    </source>
</evidence>
<dbReference type="EMBL" id="CP072754">
    <property type="protein sequence ID" value="QUC18534.1"/>
    <property type="molecule type" value="Genomic_DNA"/>
</dbReference>
<feature type="compositionally biased region" description="Pro residues" evidence="1">
    <location>
        <begin position="79"/>
        <end position="94"/>
    </location>
</feature>
<dbReference type="PANTHER" id="PTHR40780">
    <property type="entry name" value="DUF3669 DOMAIN-CONTAINING PROTEIN"/>
    <property type="match status" value="1"/>
</dbReference>
<evidence type="ECO:0000256" key="1">
    <source>
        <dbReference type="SAM" id="MobiDB-lite"/>
    </source>
</evidence>
<dbReference type="Proteomes" id="UP000027002">
    <property type="component" value="Chromosome 2"/>
</dbReference>
<dbReference type="GeneID" id="66063553"/>
<dbReference type="OrthoDB" id="2993351at2759"/>
<dbReference type="KEGG" id="uvi:66063553"/>
<dbReference type="InterPro" id="IPR022137">
    <property type="entry name" value="Znf_prot_DUF3669"/>
</dbReference>
<keyword evidence="4" id="KW-1185">Reference proteome</keyword>
<feature type="compositionally biased region" description="Low complexity" evidence="1">
    <location>
        <begin position="57"/>
        <end position="78"/>
    </location>
</feature>
<evidence type="ECO:0000313" key="4">
    <source>
        <dbReference type="Proteomes" id="UP000027002"/>
    </source>
</evidence>
<sequence length="424" mass="47813">MQREPMVHKDAGKLPGAAAIAAPRMRQNGTGQLWSYISRAWKLRRSATAPDRPSPPGSEQDSQPQPQSQPQSQSQSQPQPRPPSPSQPPPPPEQAQPISWLYETSRPPIVTVKVSSHEKLLQDEYDTHRKIESAFDRVGRGVGRAVVLPYVPRCVTFRPRVHLSQYSERELPRTGLPTYSAAYEMEHIRPFNKDHVNYLVKRHIAHFVQDKALADVVDSRLVVQVCLGDLRPLSDKWQLGLDKRPAYLDQLHQEGVDINGLAEIMGSALAVLHWHCGLDGAGVEFVLGCERKGYIRLWLTSFGACRPFEPTAAQVRTSLVDAIMQNNSCWPRWVNLRPFRHMWCKFRMAYINMALLLDDDCEGKLAEEFLPSIFINELEMARGPSQLVHGRSCGLAEQDDEKRFNDGMMLGDDVTTGTTRQPAT</sequence>
<feature type="domain" description="DUF3669" evidence="2">
    <location>
        <begin position="297"/>
        <end position="354"/>
    </location>
</feature>
<accession>A0A8E5HNC6</accession>
<dbReference type="Pfam" id="PF12417">
    <property type="entry name" value="DUF3669"/>
    <property type="match status" value="1"/>
</dbReference>
<feature type="region of interest" description="Disordered" evidence="1">
    <location>
        <begin position="44"/>
        <end position="97"/>
    </location>
</feature>
<name>A0A8E5HNC6_USTVR</name>
<dbReference type="AlphaFoldDB" id="A0A8E5HNC6"/>
<reference evidence="3" key="1">
    <citation type="submission" date="2020-03" db="EMBL/GenBank/DDBJ databases">
        <title>A mixture of massive structural variations and highly conserved coding sequences in Ustilaginoidea virens genome.</title>
        <authorList>
            <person name="Zhang K."/>
            <person name="Zhao Z."/>
            <person name="Zhang Z."/>
            <person name="Li Y."/>
            <person name="Hsiang T."/>
            <person name="Sun W."/>
        </authorList>
    </citation>
    <scope>NUCLEOTIDE SEQUENCE</scope>
    <source>
        <strain evidence="3">UV-8b</strain>
    </source>
</reference>